<dbReference type="PROSITE" id="PS50005">
    <property type="entry name" value="TPR"/>
    <property type="match status" value="1"/>
</dbReference>
<dbReference type="RefSeq" id="WP_007143912.1">
    <property type="nucleotide sequence ID" value="NZ_AFIG01000001.1"/>
</dbReference>
<reference evidence="4 5" key="1">
    <citation type="journal article" date="2011" name="J. Bacteriol.">
        <title>Draft genome sequence of Methylophaga aminisulfidivorans MP T.</title>
        <authorList>
            <person name="Han G.H."/>
            <person name="Kim W."/>
            <person name="Chun J."/>
            <person name="Kim S.W."/>
        </authorList>
    </citation>
    <scope>NUCLEOTIDE SEQUENCE [LARGE SCALE GENOMIC DNA]</scope>
    <source>
        <strain evidence="5">MP(T)</strain>
    </source>
</reference>
<keyword evidence="2" id="KW-0732">Signal</keyword>
<evidence type="ECO:0000256" key="2">
    <source>
        <dbReference type="SAM" id="SignalP"/>
    </source>
</evidence>
<dbReference type="eggNOG" id="COG3271">
    <property type="taxonomic scope" value="Bacteria"/>
</dbReference>
<dbReference type="CDD" id="cd02549">
    <property type="entry name" value="Peptidase_C39A"/>
    <property type="match status" value="1"/>
</dbReference>
<protein>
    <recommendedName>
        <fullName evidence="3">Peptidase C39-like domain-containing protein</fullName>
    </recommendedName>
</protein>
<evidence type="ECO:0000313" key="5">
    <source>
        <dbReference type="Proteomes" id="UP000003544"/>
    </source>
</evidence>
<feature type="repeat" description="TPR" evidence="1">
    <location>
        <begin position="242"/>
        <end position="275"/>
    </location>
</feature>
<dbReference type="Gene3D" id="1.25.40.10">
    <property type="entry name" value="Tetratricopeptide repeat domain"/>
    <property type="match status" value="1"/>
</dbReference>
<dbReference type="AlphaFoldDB" id="F5SXV8"/>
<dbReference type="InterPro" id="IPR019734">
    <property type="entry name" value="TPR_rpt"/>
</dbReference>
<dbReference type="InterPro" id="IPR039564">
    <property type="entry name" value="Peptidase_C39-like"/>
</dbReference>
<evidence type="ECO:0000259" key="3">
    <source>
        <dbReference type="Pfam" id="PF13529"/>
    </source>
</evidence>
<sequence>MILITKQSFFSEFKNARLSGVFFILLFLSACASAPQTKDLLNSPPANIPLQHELTETAFFPQEEYQCGPAALATILTSEGIDVVPQDLTAKVYLPEKKGSLQVEMIATARSYQLMPYKLSPDIKAIIEEVNSGRPVLVFQNLGLTWYPVWHYAVVIGYELDNQLLILRSGTEKRHQVSFQTFEHTWQRGRYWAYVFVQPNEVPVTANLLSYTRAADALMQVGQDKNALLAHKTATQQWPDQTLSHMALGNAEFKAGHYKEAGLAFENAIRVAPENAQAWNNLSYALMKNNCRFAATRAIVCATRIAPDDDNLKDSLQEIIGQRSMPGGQCEIPTCPEF</sequence>
<comment type="caution">
    <text evidence="4">The sequence shown here is derived from an EMBL/GenBank/DDBJ whole genome shotgun (WGS) entry which is preliminary data.</text>
</comment>
<dbReference type="SUPFAM" id="SSF48452">
    <property type="entry name" value="TPR-like"/>
    <property type="match status" value="1"/>
</dbReference>
<dbReference type="SMART" id="SM00028">
    <property type="entry name" value="TPR"/>
    <property type="match status" value="3"/>
</dbReference>
<evidence type="ECO:0000313" key="4">
    <source>
        <dbReference type="EMBL" id="EGL54026.1"/>
    </source>
</evidence>
<evidence type="ECO:0000256" key="1">
    <source>
        <dbReference type="PROSITE-ProRule" id="PRU00339"/>
    </source>
</evidence>
<gene>
    <name evidence="4" type="ORF">MAMP_00042</name>
</gene>
<dbReference type="InterPro" id="IPR011990">
    <property type="entry name" value="TPR-like_helical_dom_sf"/>
</dbReference>
<organism evidence="4 5">
    <name type="scientific">Methylophaga aminisulfidivorans MP</name>
    <dbReference type="NCBI Taxonomy" id="1026882"/>
    <lineage>
        <taxon>Bacteria</taxon>
        <taxon>Pseudomonadati</taxon>
        <taxon>Pseudomonadota</taxon>
        <taxon>Gammaproteobacteria</taxon>
        <taxon>Thiotrichales</taxon>
        <taxon>Piscirickettsiaceae</taxon>
        <taxon>Methylophaga</taxon>
    </lineage>
</organism>
<proteinExistence type="predicted"/>
<feature type="chain" id="PRO_5003332850" description="Peptidase C39-like domain-containing protein" evidence="2">
    <location>
        <begin position="35"/>
        <end position="338"/>
    </location>
</feature>
<dbReference type="Proteomes" id="UP000003544">
    <property type="component" value="Unassembled WGS sequence"/>
</dbReference>
<dbReference type="NCBIfam" id="NF033920">
    <property type="entry name" value="C39_PA2778_fam"/>
    <property type="match status" value="1"/>
</dbReference>
<dbReference type="Pfam" id="PF13529">
    <property type="entry name" value="Peptidase_C39_2"/>
    <property type="match status" value="1"/>
</dbReference>
<dbReference type="PROSITE" id="PS51257">
    <property type="entry name" value="PROKAR_LIPOPROTEIN"/>
    <property type="match status" value="1"/>
</dbReference>
<dbReference type="EMBL" id="AFIG01000001">
    <property type="protein sequence ID" value="EGL54026.1"/>
    <property type="molecule type" value="Genomic_DNA"/>
</dbReference>
<dbReference type="OrthoDB" id="5611441at2"/>
<feature type="domain" description="Peptidase C39-like" evidence="3">
    <location>
        <begin position="60"/>
        <end position="166"/>
    </location>
</feature>
<dbReference type="InterPro" id="IPR039563">
    <property type="entry name" value="Peptidase_C39_single_dom"/>
</dbReference>
<accession>F5SXV8</accession>
<name>F5SXV8_9GAMM</name>
<keyword evidence="1" id="KW-0802">TPR repeat</keyword>
<feature type="signal peptide" evidence="2">
    <location>
        <begin position="1"/>
        <end position="34"/>
    </location>
</feature>
<keyword evidence="5" id="KW-1185">Reference proteome</keyword>
<dbReference type="STRING" id="1026882.MAMP_00042"/>
<dbReference type="Gene3D" id="3.90.70.10">
    <property type="entry name" value="Cysteine proteinases"/>
    <property type="match status" value="1"/>
</dbReference>